<comment type="caution">
    <text evidence="2">The sequence shown here is derived from an EMBL/GenBank/DDBJ whole genome shotgun (WGS) entry which is preliminary data.</text>
</comment>
<evidence type="ECO:0000313" key="1">
    <source>
        <dbReference type="EMBL" id="GIE44917.1"/>
    </source>
</evidence>
<evidence type="ECO:0000313" key="3">
    <source>
        <dbReference type="Proteomes" id="UP000590511"/>
    </source>
</evidence>
<sequence length="250" mass="26473">MNSIDETLRTMDAAEPVTGEQHLRAADTLERILAAEPEPDRPRRSRARLILVTAAVAVLAGGLTQLPDGDRAYASWTPAPTALTDAEITVIGPECQEALRDMDEARLVLAERRGDFAMLLYRTENPDMSGSCLVRNVPGSDDVDDVIAGKAGGSGPAQVVSGSDFTQGAIADFRGASITDGAVGSDVTGVTVHAGKLTAQATVRDGRYVVWWPGPAFISDDEGDPTLMITYDLTLRNGTIVADAQPARPR</sequence>
<dbReference type="RefSeq" id="WP_188125806.1">
    <property type="nucleotide sequence ID" value="NZ_BOMP01000144.1"/>
</dbReference>
<proteinExistence type="predicted"/>
<dbReference type="AlphaFoldDB" id="A0A7W7HPB2"/>
<accession>A0A7W7HPB2</accession>
<dbReference type="Proteomes" id="UP000631312">
    <property type="component" value="Unassembled WGS sequence"/>
</dbReference>
<dbReference type="EMBL" id="BOMP01000144">
    <property type="protein sequence ID" value="GIE44917.1"/>
    <property type="molecule type" value="Genomic_DNA"/>
</dbReference>
<reference evidence="2 3" key="1">
    <citation type="submission" date="2020-08" db="EMBL/GenBank/DDBJ databases">
        <title>Sequencing the genomes of 1000 actinobacteria strains.</title>
        <authorList>
            <person name="Klenk H.-P."/>
        </authorList>
    </citation>
    <scope>NUCLEOTIDE SEQUENCE [LARGE SCALE GENOMIC DNA]</scope>
    <source>
        <strain evidence="2 3">DSM 43150</strain>
    </source>
</reference>
<protein>
    <submittedName>
        <fullName evidence="2">Uncharacterized protein</fullName>
    </submittedName>
</protein>
<dbReference type="Proteomes" id="UP000590511">
    <property type="component" value="Unassembled WGS sequence"/>
</dbReference>
<dbReference type="EMBL" id="JACHNC010000001">
    <property type="protein sequence ID" value="MBB4754206.1"/>
    <property type="molecule type" value="Genomic_DNA"/>
</dbReference>
<evidence type="ECO:0000313" key="2">
    <source>
        <dbReference type="EMBL" id="MBB4754206.1"/>
    </source>
</evidence>
<organism evidence="2 3">
    <name type="scientific">Actinoplanes lobatus</name>
    <dbReference type="NCBI Taxonomy" id="113568"/>
    <lineage>
        <taxon>Bacteria</taxon>
        <taxon>Bacillati</taxon>
        <taxon>Actinomycetota</taxon>
        <taxon>Actinomycetes</taxon>
        <taxon>Micromonosporales</taxon>
        <taxon>Micromonosporaceae</taxon>
        <taxon>Actinoplanes</taxon>
    </lineage>
</organism>
<reference evidence="1 4" key="2">
    <citation type="submission" date="2021-01" db="EMBL/GenBank/DDBJ databases">
        <title>Whole genome shotgun sequence of Actinoplanes lobatus NBRC 12513.</title>
        <authorList>
            <person name="Komaki H."/>
            <person name="Tamura T."/>
        </authorList>
    </citation>
    <scope>NUCLEOTIDE SEQUENCE [LARGE SCALE GENOMIC DNA]</scope>
    <source>
        <strain evidence="1 4">NBRC 12513</strain>
    </source>
</reference>
<gene>
    <name evidence="1" type="ORF">Alo02nite_78150</name>
    <name evidence="2" type="ORF">BJ964_008367</name>
</gene>
<keyword evidence="4" id="KW-1185">Reference proteome</keyword>
<name>A0A7W7HPB2_9ACTN</name>
<evidence type="ECO:0000313" key="4">
    <source>
        <dbReference type="Proteomes" id="UP000631312"/>
    </source>
</evidence>